<keyword evidence="3" id="KW-1185">Reference proteome</keyword>
<evidence type="ECO:0000313" key="2">
    <source>
        <dbReference type="EMBL" id="GBN87941.1"/>
    </source>
</evidence>
<dbReference type="EMBL" id="BGPR01022048">
    <property type="protein sequence ID" value="GBN87941.1"/>
    <property type="molecule type" value="Genomic_DNA"/>
</dbReference>
<dbReference type="Proteomes" id="UP000499080">
    <property type="component" value="Unassembled WGS sequence"/>
</dbReference>
<gene>
    <name evidence="2" type="ORF">AVEN_221126_1</name>
</gene>
<proteinExistence type="predicted"/>
<comment type="caution">
    <text evidence="2">The sequence shown here is derived from an EMBL/GenBank/DDBJ whole genome shotgun (WGS) entry which is preliminary data.</text>
</comment>
<sequence>MHCGLWRWLIEAGISLIHIPQKSKQRAKRVAEIPRKTVDFSRGGGRDGLVDRSRFWSPRTSGSKPDSFEDPPCFSARRPLNMTWVNHHPTAVLWKFRELSASSSVVLVI</sequence>
<dbReference type="AlphaFoldDB" id="A0A4Y2SJ83"/>
<feature type="region of interest" description="Disordered" evidence="1">
    <location>
        <begin position="42"/>
        <end position="70"/>
    </location>
</feature>
<evidence type="ECO:0000256" key="1">
    <source>
        <dbReference type="SAM" id="MobiDB-lite"/>
    </source>
</evidence>
<evidence type="ECO:0000313" key="3">
    <source>
        <dbReference type="Proteomes" id="UP000499080"/>
    </source>
</evidence>
<reference evidence="2 3" key="1">
    <citation type="journal article" date="2019" name="Sci. Rep.">
        <title>Orb-weaving spider Araneus ventricosus genome elucidates the spidroin gene catalogue.</title>
        <authorList>
            <person name="Kono N."/>
            <person name="Nakamura H."/>
            <person name="Ohtoshi R."/>
            <person name="Moran D.A.P."/>
            <person name="Shinohara A."/>
            <person name="Yoshida Y."/>
            <person name="Fujiwara M."/>
            <person name="Mori M."/>
            <person name="Tomita M."/>
            <person name="Arakawa K."/>
        </authorList>
    </citation>
    <scope>NUCLEOTIDE SEQUENCE [LARGE SCALE GENOMIC DNA]</scope>
</reference>
<accession>A0A4Y2SJ83</accession>
<organism evidence="2 3">
    <name type="scientific">Araneus ventricosus</name>
    <name type="common">Orbweaver spider</name>
    <name type="synonym">Epeira ventricosa</name>
    <dbReference type="NCBI Taxonomy" id="182803"/>
    <lineage>
        <taxon>Eukaryota</taxon>
        <taxon>Metazoa</taxon>
        <taxon>Ecdysozoa</taxon>
        <taxon>Arthropoda</taxon>
        <taxon>Chelicerata</taxon>
        <taxon>Arachnida</taxon>
        <taxon>Araneae</taxon>
        <taxon>Araneomorphae</taxon>
        <taxon>Entelegynae</taxon>
        <taxon>Araneoidea</taxon>
        <taxon>Araneidae</taxon>
        <taxon>Araneus</taxon>
    </lineage>
</organism>
<feature type="compositionally biased region" description="Basic and acidic residues" evidence="1">
    <location>
        <begin position="42"/>
        <end position="54"/>
    </location>
</feature>
<protein>
    <submittedName>
        <fullName evidence="2">Uncharacterized protein</fullName>
    </submittedName>
</protein>
<name>A0A4Y2SJ83_ARAVE</name>